<feature type="region of interest" description="Disordered" evidence="6">
    <location>
        <begin position="125"/>
        <end position="248"/>
    </location>
</feature>
<dbReference type="InterPro" id="IPR029071">
    <property type="entry name" value="Ubiquitin-like_domsf"/>
</dbReference>
<dbReference type="GO" id="GO:0016020">
    <property type="term" value="C:membrane"/>
    <property type="evidence" value="ECO:0007669"/>
    <property type="project" value="UniProtKB-SubCell"/>
</dbReference>
<dbReference type="PANTHER" id="PTHR12943:SF27">
    <property type="entry name" value="HOMOCYSTEINE-INDUCED ENDOPLASMIC RETICULUM PROTEIN, ISOFORM A"/>
    <property type="match status" value="1"/>
</dbReference>
<dbReference type="Gene3D" id="3.10.20.90">
    <property type="entry name" value="Phosphatidylinositol 3-kinase Catalytic Subunit, Chain A, domain 1"/>
    <property type="match status" value="1"/>
</dbReference>
<reference evidence="9 10" key="1">
    <citation type="submission" date="2024-03" db="EMBL/GenBank/DDBJ databases">
        <title>Complete genome sequence of the green alga Chloropicon roscoffensis RCC1871.</title>
        <authorList>
            <person name="Lemieux C."/>
            <person name="Pombert J.-F."/>
            <person name="Otis C."/>
            <person name="Turmel M."/>
        </authorList>
    </citation>
    <scope>NUCLEOTIDE SEQUENCE [LARGE SCALE GENOMIC DNA]</scope>
    <source>
        <strain evidence="9 10">RCC1871</strain>
    </source>
</reference>
<feature type="compositionally biased region" description="Polar residues" evidence="6">
    <location>
        <begin position="174"/>
        <end position="188"/>
    </location>
</feature>
<feature type="region of interest" description="Disordered" evidence="6">
    <location>
        <begin position="1"/>
        <end position="28"/>
    </location>
</feature>
<evidence type="ECO:0000256" key="5">
    <source>
        <dbReference type="ARBA" id="ARBA00023230"/>
    </source>
</evidence>
<evidence type="ECO:0000256" key="1">
    <source>
        <dbReference type="ARBA" id="ARBA00004370"/>
    </source>
</evidence>
<keyword evidence="3 7" id="KW-1133">Transmembrane helix</keyword>
<dbReference type="InterPro" id="IPR039751">
    <property type="entry name" value="HERPUD1/2"/>
</dbReference>
<dbReference type="EMBL" id="CP151515">
    <property type="protein sequence ID" value="WZN66386.1"/>
    <property type="molecule type" value="Genomic_DNA"/>
</dbReference>
<feature type="region of interest" description="Disordered" evidence="6">
    <location>
        <begin position="357"/>
        <end position="381"/>
    </location>
</feature>
<evidence type="ECO:0000256" key="6">
    <source>
        <dbReference type="SAM" id="MobiDB-lite"/>
    </source>
</evidence>
<accession>A0AAX4PJT6</accession>
<name>A0AAX4PJT6_9CHLO</name>
<evidence type="ECO:0000259" key="8">
    <source>
        <dbReference type="PROSITE" id="PS50053"/>
    </source>
</evidence>
<gene>
    <name evidence="9" type="ORF">HKI87_15g79510</name>
</gene>
<evidence type="ECO:0000313" key="10">
    <source>
        <dbReference type="Proteomes" id="UP001472866"/>
    </source>
</evidence>
<organism evidence="9 10">
    <name type="scientific">Chloropicon roscoffensis</name>
    <dbReference type="NCBI Taxonomy" id="1461544"/>
    <lineage>
        <taxon>Eukaryota</taxon>
        <taxon>Viridiplantae</taxon>
        <taxon>Chlorophyta</taxon>
        <taxon>Chloropicophyceae</taxon>
        <taxon>Chloropicales</taxon>
        <taxon>Chloropicaceae</taxon>
        <taxon>Chloropicon</taxon>
    </lineage>
</organism>
<dbReference type="InterPro" id="IPR000626">
    <property type="entry name" value="Ubiquitin-like_dom"/>
</dbReference>
<evidence type="ECO:0000256" key="2">
    <source>
        <dbReference type="ARBA" id="ARBA00022692"/>
    </source>
</evidence>
<feature type="compositionally biased region" description="Polar residues" evidence="6">
    <location>
        <begin position="125"/>
        <end position="139"/>
    </location>
</feature>
<dbReference type="AlphaFoldDB" id="A0AAX4PJT6"/>
<feature type="compositionally biased region" description="Low complexity" evidence="6">
    <location>
        <begin position="11"/>
        <end position="22"/>
    </location>
</feature>
<keyword evidence="4 7" id="KW-0472">Membrane</keyword>
<keyword evidence="2 7" id="KW-0812">Transmembrane</keyword>
<sequence>MRVEEDHAARAEAGSGAASSPPERQDDGVRLVIKNPAHDYDDYACRVPWDWTVGDLKNKLMREYEGRPEAEEQKLIFSGKVLQNAQVLRDVVTVPAREEGDEEKENDEEFSAKFHLVVRSIMCAPSSSNRTSRANSEASTPRAPVGSFEPEGSGLGERVSSPEAEATASPSASWQSAATAAPVSTPQAQGPAEAVPRVAPAGFTFAAPSPPAAHATPPSRDSEARQEGYATPTTPSTPPTAASASAASSPAFQAAYQAALRAVMTPPGAHGGHQPAATPPQAPVPHYPYPLGQYLYAHSPYMPYPVPVSPWGPFFPPPAPSAAGFAAHPAGFDAAAAMFANQANLMRSHHAHFAPAAAAAGAREGTGQGGGQGVGVGGNAAAPRARENGLGAAGGAANDGRRIPRNANANANANNMWNYINLQLTLKLFVLGIIINHDGSVGRMLLTGFIFMFVFMQQMGIFSNNGVLLRKFSRWYASTFSRLDGSAPGVPPGNPVNPLVRLVVEIQWFFMALLASLLPSFSAESLAQQREAARPHQD</sequence>
<feature type="compositionally biased region" description="Low complexity" evidence="6">
    <location>
        <begin position="229"/>
        <end position="248"/>
    </location>
</feature>
<keyword evidence="10" id="KW-1185">Reference proteome</keyword>
<dbReference type="PANTHER" id="PTHR12943">
    <property type="entry name" value="HOMOCYSTEINE-RESPONSIVE ENDOPLASMIC RETICULUM-RESIDENT UNIQUITIN-LIKE DOMAIN HERPUD PROTEIN FAMILY MEMBER"/>
    <property type="match status" value="1"/>
</dbReference>
<dbReference type="PROSITE" id="PS50053">
    <property type="entry name" value="UBIQUITIN_2"/>
    <property type="match status" value="1"/>
</dbReference>
<dbReference type="GO" id="GO:0030968">
    <property type="term" value="P:endoplasmic reticulum unfolded protein response"/>
    <property type="evidence" value="ECO:0007669"/>
    <property type="project" value="TreeGrafter"/>
</dbReference>
<proteinExistence type="predicted"/>
<feature type="transmembrane region" description="Helical" evidence="7">
    <location>
        <begin position="416"/>
        <end position="435"/>
    </location>
</feature>
<dbReference type="FunFam" id="3.10.20.90:FF:000046">
    <property type="entry name" value="Homocysteine-responsive endoplasmic reticulum-resident ubiquitin-like domain member 2 protein"/>
    <property type="match status" value="1"/>
</dbReference>
<feature type="compositionally biased region" description="Low complexity" evidence="6">
    <location>
        <begin position="199"/>
        <end position="219"/>
    </location>
</feature>
<comment type="subcellular location">
    <subcellularLocation>
        <location evidence="1">Membrane</location>
    </subcellularLocation>
</comment>
<feature type="compositionally biased region" description="Gly residues" evidence="6">
    <location>
        <begin position="364"/>
        <end position="378"/>
    </location>
</feature>
<feature type="compositionally biased region" description="Basic and acidic residues" evidence="6">
    <location>
        <begin position="1"/>
        <end position="10"/>
    </location>
</feature>
<evidence type="ECO:0000256" key="7">
    <source>
        <dbReference type="SAM" id="Phobius"/>
    </source>
</evidence>
<evidence type="ECO:0000256" key="4">
    <source>
        <dbReference type="ARBA" id="ARBA00023136"/>
    </source>
</evidence>
<feature type="domain" description="Ubiquitin-like" evidence="8">
    <location>
        <begin position="29"/>
        <end position="90"/>
    </location>
</feature>
<dbReference type="SUPFAM" id="SSF54236">
    <property type="entry name" value="Ubiquitin-like"/>
    <property type="match status" value="1"/>
</dbReference>
<keyword evidence="5" id="KW-0834">Unfolded protein response</keyword>
<dbReference type="Pfam" id="PF00240">
    <property type="entry name" value="ubiquitin"/>
    <property type="match status" value="1"/>
</dbReference>
<feature type="compositionally biased region" description="Low complexity" evidence="6">
    <location>
        <begin position="161"/>
        <end position="173"/>
    </location>
</feature>
<evidence type="ECO:0000313" key="9">
    <source>
        <dbReference type="EMBL" id="WZN66386.1"/>
    </source>
</evidence>
<protein>
    <submittedName>
        <fullName evidence="9">Ubiquitin-like domain-containing protein</fullName>
    </submittedName>
</protein>
<feature type="transmembrane region" description="Helical" evidence="7">
    <location>
        <begin position="444"/>
        <end position="462"/>
    </location>
</feature>
<dbReference type="Proteomes" id="UP001472866">
    <property type="component" value="Chromosome 15"/>
</dbReference>
<evidence type="ECO:0000256" key="3">
    <source>
        <dbReference type="ARBA" id="ARBA00022989"/>
    </source>
</evidence>